<dbReference type="EMBL" id="JAMKPW020000044">
    <property type="protein sequence ID" value="KAK8192760.1"/>
    <property type="molecule type" value="Genomic_DNA"/>
</dbReference>
<protein>
    <submittedName>
        <fullName evidence="1">Uncharacterized protein</fullName>
    </submittedName>
</protein>
<name>A0ACC3S4K0_9PEZI</name>
<accession>A0ACC3S4K0</accession>
<gene>
    <name evidence="1" type="ORF">M8818_007932</name>
</gene>
<evidence type="ECO:0000313" key="2">
    <source>
        <dbReference type="Proteomes" id="UP001320706"/>
    </source>
</evidence>
<evidence type="ECO:0000313" key="1">
    <source>
        <dbReference type="EMBL" id="KAK8192760.1"/>
    </source>
</evidence>
<comment type="caution">
    <text evidence="1">The sequence shown here is derived from an EMBL/GenBank/DDBJ whole genome shotgun (WGS) entry which is preliminary data.</text>
</comment>
<organism evidence="1 2">
    <name type="scientific">Zalaria obscura</name>
    <dbReference type="NCBI Taxonomy" id="2024903"/>
    <lineage>
        <taxon>Eukaryota</taxon>
        <taxon>Fungi</taxon>
        <taxon>Dikarya</taxon>
        <taxon>Ascomycota</taxon>
        <taxon>Pezizomycotina</taxon>
        <taxon>Dothideomycetes</taxon>
        <taxon>Dothideomycetidae</taxon>
        <taxon>Dothideales</taxon>
        <taxon>Zalariaceae</taxon>
        <taxon>Zalaria</taxon>
    </lineage>
</organism>
<proteinExistence type="predicted"/>
<keyword evidence="2" id="KW-1185">Reference proteome</keyword>
<dbReference type="Proteomes" id="UP001320706">
    <property type="component" value="Unassembled WGS sequence"/>
</dbReference>
<reference evidence="1" key="1">
    <citation type="submission" date="2024-02" db="EMBL/GenBank/DDBJ databases">
        <title>Metagenome Assembled Genome of Zalaria obscura JY119.</title>
        <authorList>
            <person name="Vighnesh L."/>
            <person name="Jagadeeshwari U."/>
            <person name="Venkata Ramana C."/>
            <person name="Sasikala C."/>
        </authorList>
    </citation>
    <scope>NUCLEOTIDE SEQUENCE</scope>
    <source>
        <strain evidence="1">JY119</strain>
    </source>
</reference>
<sequence>MAASSRPPARRAPSGAWGRLRNSPVDPLEAYGLPSKGETRLHDFKAQESYYKKIVDRYMKFCAASGSGEKLEAAFASLSLSQQPQTASTPLSSKPAQPAGAETMQPAPTQPDIHTAARNQELSTLLMAMRKLREAIVGSHRHDVFAQRAYIFIIHASIMTRHLESYHPALLYLLHRIHPRTPLSAPELQEFVSYLILDLACRQGQLGAAFAVKYRYGNRDRRVEIALRALAHDDWIRFWRMRRKVDGYQRVLMGWAEEGMRTHALKCLARSYMVADKAYIERAADAKWEDLVKGGVGWELADNGTVTIRRPKGK</sequence>